<evidence type="ECO:0000313" key="4">
    <source>
        <dbReference type="EMBL" id="KAK2960648.1"/>
    </source>
</evidence>
<feature type="compositionally biased region" description="Low complexity" evidence="1">
    <location>
        <begin position="349"/>
        <end position="358"/>
    </location>
</feature>
<proteinExistence type="predicted"/>
<dbReference type="InterPro" id="IPR011009">
    <property type="entry name" value="Kinase-like_dom_sf"/>
</dbReference>
<dbReference type="Pfam" id="PF13229">
    <property type="entry name" value="Beta_helix"/>
    <property type="match status" value="1"/>
</dbReference>
<dbReference type="EMBL" id="JARBJD010000021">
    <property type="protein sequence ID" value="KAK2960648.1"/>
    <property type="molecule type" value="Genomic_DNA"/>
</dbReference>
<dbReference type="InterPro" id="IPR012334">
    <property type="entry name" value="Pectin_lyas_fold"/>
</dbReference>
<protein>
    <recommendedName>
        <fullName evidence="3">Protein kinase domain-containing protein</fullName>
    </recommendedName>
</protein>
<evidence type="ECO:0000256" key="1">
    <source>
        <dbReference type="SAM" id="MobiDB-lite"/>
    </source>
</evidence>
<sequence>MLPATFMESATNTLIITETVVSSERQIFGGMCHFKDMDSQSSSASVTISASSLQDHRITSCDSFILRFDSPPAKQALSSISSTISAVLFNNITSTPSNTHHTTLKLSQVMHGCSVTQTNNHLSGSTIRDFNSGGSLLCQNTSFTNIHTANTELEAPTDDDPANYQFVGKGDEEFLASKTLENVGPVAFTKCSFSNLILEDPSRSAAAIAAKNIKTSFLLDQCKFTEISSSGTAGAVFISGTDTVTPIVEIRSGEFTNCSTSFDNGGGVNIQKASYVTISDTSFNNCTAKNLGGGLRVSSASTASFNDLKFGSCQAGNFGGGMHIVSITTTTMTSCEFSDCVLVNLASDASTSDTPSDSDTQRNQEDLSTTDPDEPEEPEDEEEEEDPATTEAPNGGGVFFKQSVDITCTLCIFVNCTSSYDGGGIGAINNNGAFKIDNCSFCECKSDGYGGGARLHRIGSVEIRDVVFNECRTGHNGAGLHIFVIWGPVSLDNVTFSGCVAGGDAGAMKISTSTELTIKNTTVSSCSATLYAGGIYALLVKPGKIVVENCTFESCHGGWGGGLRVSESDEAEITTTFFINCSTDNSAGGCCVANMTKSLLQNCTFEDCQSVGLGGAIFVSQTGTIEVNTVIMKNCSSETRGGGFAGRITNTTIIDSCTIENCTGGTFGGGIKTEYLVDLTITRTTISRCSANTDNGGGIHHLSLTGKLVFSHNVVEHCSAINNSGAAVFSIIPVSEFTNNTIENCSATNFHGGGLRLSNLHTLTLSDCRFISCKAGTHGGGLFVENSTTLTLSGITARGCQATYDGSGVYVNLDKFTQSSSLTVEGLVLGGKEVGEANVIGRSGSDLYFVISSTHDRNEWCEKFRPFACQTPFNTKSFNLTERTSIEFGTSRSNTITNVGSILYVLHPYTSGVLVLDDTLGEDHALCGNTTLPCSTLLQSNTHASSKSDGVVSLRTNLAINADLTISKSVGWTSESAKRTITQTGDCSISVSTGTLTASKLSFAVSAASYSKSFFVVNGGSLALSACSFDSIASTSPIIHATLSASNRLSITKTTDTDITTLNSCSSSSSALIHLSLTSPNKEDDWTFDLSGLSFSSAQSNSESAGQRIFVNGSHFSTQIVPARFPSVTKNDEYLLWGMDTSTTVNCSLLVYLIAIGSTVSVGGTPSAGIVECGHFGVSCPTLQRGFNRVSSLGSDLTISVNGTFVHNTTFQVQTPISLSMQSNTSTQTITTSSAGCLEVTNGALTIKDLTFTGTSRSTSFITVSNLGQLSVDSCTLSGFESTSANGVAIQASLTSSGSSLTLNAVTFQSCSSARGGALFLHLGEGSLVFTTVPTFTSCTAKNEGQHIYATTPSTDSGYSKLAALSSLVQSPQNAISFTPAEKSLIEFGTEAAGVITHIGSILYFYHPYSDGSLALDNTNGDDHALCGNTTLPCRGLSTASTIAGNAASGVVSLRTKVAIDATLTISKSVGWTSESTKRTITQTGDCSISVSTGTLTASKLSFAVSAASYSKSFFVVNGGSLALSACSFDSIASTSPIIHATLSASNRLSITKTTDTDITTLNSCSSSSSALIHLSLTSPNKEVAWTFDLSGLSFSSAQSNSESAGQRIFVNGSHFSTQIVPARFPSVTKNDEYLLWGMDTSTTVNCSLLVYLIAIGSTVSVGGTPSAGIVECGHFGVSCPTLQRGFNRVSSLGSDLTISVNGTFVHNTTFQVQTPISLSMQSNTSTQTITTSSAGCLEVTNGALTIKDLTFTGTSRSTSFITVSNLGQLSVDSCTLSGFESTSANGVAIQASLTSSGSSLTLNAVTFQSCSSARGGALFLHLGEGSLVFTTVPTFVSCSATEGKHIYATTPSTDPGYSKLAALSSLVQSPQNAISFTPAEKSLIEFGTEAAGVVTHIDIPVDGDNGADHPLCGHSTLPCASLSSSYPKIPTTHTILVRSHSSLSSIVTTVDKAITIKSSTNVAQKLTVSGTGGFEIASGSLHINLLSITIPSAHPNSFASVSTNGHLTLEACSVKSVILTDSPFISHVGGNLTLTNCQFSSITRHTGNGSVLFSDMQVATSLKINGLNLSSVATKNGKVDGLHIIFPRSETPSEAPTFTLKNIRYDHLATTSNVETSFVWIVGEYFSRWVEINDDRFKGSFESSTIENEWLWAEDTTDDLSISMLFYLKERTGPIGVEKDGMDREICGYFSLWCRSFEHSLKRMKEMITSQMNVMTSVDLDKKFTLEDSIHIHGKESPSQLSVTGNGHLECTGNELFRFDYLQFSLMDGLTSQTVLSIQRGRLVIEDSSLVSASTFGKTFLTVQHGQAEIVRFVVTANIEESGKMIVSDQGNVTLTSLSFPSSLKTFGTIAQTTGGDLSIDTAVFASLSFTTTPFLLSSTATTFSKVNVSGCTIDEFITASQGSVSLQDCVFEGSSTPANNEEDICEWVSGIFNLTECSTDCRHTEFKRFPQGVFNIKEGSLTLTNSDFFENHAGNTSFPSVQRNIHCEGNGMIKFLQSATNTETISRWISTTDCAVKENTETIDTPFFIPTLDTNKTKSTSSSSQYTLSIVGTLLVPCQLFLEVFENTATKSTDVTVGSIAPVQLTEDNTKNWAEQSTTVTVPVSLLSTLNQSFELRARLSVGSYTTDSIRVKLSRNDERKAHAKEAMAWLIPLVSGLLVLLLFLFILFVLLRRHKKKQQAKNVQKKELGEMDAPIEIKFEAPDDFLATTNQHLIHSEPDHDIIKNDVSTNNEDTHDYTRNDDVDKPAAVVKALRCGDENLPEVFVSERETLYNRLHRPANRSQPLDKTVLKKKLTQSLAMVANTHPSSPVLSKLTSHWVMFDVDGELCLRLAEPAAHRQAQTHSQPNHMSTQKNTNGVDEEGQRWVPPEMANGQQIIDVTHGTVFRLGLILWEIETEQIPFGEVDGINAQRQLGIGILPKMDKVDEEMKDIITKCLQVDPLKRPTLLNLANEFNPPKGKEKNAGECFKEPSPDLEGLPPIKLN</sequence>
<dbReference type="InterPro" id="IPR001245">
    <property type="entry name" value="Ser-Thr/Tyr_kinase_cat_dom"/>
</dbReference>
<feature type="transmembrane region" description="Helical" evidence="2">
    <location>
        <begin position="2649"/>
        <end position="2674"/>
    </location>
</feature>
<dbReference type="Gene3D" id="2.160.20.10">
    <property type="entry name" value="Single-stranded right-handed beta-helix, Pectin lyase-like"/>
    <property type="match status" value="1"/>
</dbReference>
<keyword evidence="2" id="KW-0472">Membrane</keyword>
<keyword evidence="2" id="KW-0812">Transmembrane</keyword>
<feature type="region of interest" description="Disordered" evidence="1">
    <location>
        <begin position="2955"/>
        <end position="2986"/>
    </location>
</feature>
<dbReference type="InterPro" id="IPR006626">
    <property type="entry name" value="PbH1"/>
</dbReference>
<comment type="caution">
    <text evidence="4">The sequence shown here is derived from an EMBL/GenBank/DDBJ whole genome shotgun (WGS) entry which is preliminary data.</text>
</comment>
<feature type="compositionally biased region" description="Basic and acidic residues" evidence="1">
    <location>
        <begin position="2960"/>
        <end position="2974"/>
    </location>
</feature>
<feature type="compositionally biased region" description="Polar residues" evidence="1">
    <location>
        <begin position="2842"/>
        <end position="2860"/>
    </location>
</feature>
<accession>A0ABQ9YA53</accession>
<dbReference type="InterPro" id="IPR011050">
    <property type="entry name" value="Pectin_lyase_fold/virulence"/>
</dbReference>
<dbReference type="SUPFAM" id="SSF51126">
    <property type="entry name" value="Pectin lyase-like"/>
    <property type="match status" value="3"/>
</dbReference>
<dbReference type="SUPFAM" id="SSF56112">
    <property type="entry name" value="Protein kinase-like (PK-like)"/>
    <property type="match status" value="1"/>
</dbReference>
<feature type="region of interest" description="Disordered" evidence="1">
    <location>
        <begin position="349"/>
        <end position="396"/>
    </location>
</feature>
<feature type="compositionally biased region" description="Acidic residues" evidence="1">
    <location>
        <begin position="371"/>
        <end position="388"/>
    </location>
</feature>
<dbReference type="PANTHER" id="PTHR11319:SF35">
    <property type="entry name" value="OUTER MEMBRANE PROTEIN PMPC-RELATED"/>
    <property type="match status" value="1"/>
</dbReference>
<gene>
    <name evidence="4" type="ORF">BLNAU_4303</name>
</gene>
<organism evidence="4 5">
    <name type="scientific">Blattamonas nauphoetae</name>
    <dbReference type="NCBI Taxonomy" id="2049346"/>
    <lineage>
        <taxon>Eukaryota</taxon>
        <taxon>Metamonada</taxon>
        <taxon>Preaxostyla</taxon>
        <taxon>Oxymonadida</taxon>
        <taxon>Blattamonas</taxon>
    </lineage>
</organism>
<dbReference type="Proteomes" id="UP001281761">
    <property type="component" value="Unassembled WGS sequence"/>
</dbReference>
<dbReference type="InterPro" id="IPR000719">
    <property type="entry name" value="Prot_kinase_dom"/>
</dbReference>
<dbReference type="PANTHER" id="PTHR11319">
    <property type="entry name" value="G PROTEIN-COUPLED RECEPTOR-RELATED"/>
    <property type="match status" value="1"/>
</dbReference>
<feature type="region of interest" description="Disordered" evidence="1">
    <location>
        <begin position="2842"/>
        <end position="2863"/>
    </location>
</feature>
<evidence type="ECO:0000256" key="2">
    <source>
        <dbReference type="SAM" id="Phobius"/>
    </source>
</evidence>
<dbReference type="PROSITE" id="PS50011">
    <property type="entry name" value="PROTEIN_KINASE_DOM"/>
    <property type="match status" value="1"/>
</dbReference>
<evidence type="ECO:0000259" key="3">
    <source>
        <dbReference type="PROSITE" id="PS50011"/>
    </source>
</evidence>
<evidence type="ECO:0000313" key="5">
    <source>
        <dbReference type="Proteomes" id="UP001281761"/>
    </source>
</evidence>
<keyword evidence="2" id="KW-1133">Transmembrane helix</keyword>
<dbReference type="Pfam" id="PF07714">
    <property type="entry name" value="PK_Tyr_Ser-Thr"/>
    <property type="match status" value="1"/>
</dbReference>
<dbReference type="Gene3D" id="1.10.510.10">
    <property type="entry name" value="Transferase(Phosphotransferase) domain 1"/>
    <property type="match status" value="1"/>
</dbReference>
<dbReference type="SMART" id="SM00710">
    <property type="entry name" value="PbH1"/>
    <property type="match status" value="15"/>
</dbReference>
<feature type="domain" description="Protein kinase" evidence="3">
    <location>
        <begin position="2616"/>
        <end position="2957"/>
    </location>
</feature>
<name>A0ABQ9YA53_9EUKA</name>
<reference evidence="4 5" key="1">
    <citation type="journal article" date="2022" name="bioRxiv">
        <title>Genomics of Preaxostyla Flagellates Illuminates Evolutionary Transitions and the Path Towards Mitochondrial Loss.</title>
        <authorList>
            <person name="Novak L.V.F."/>
            <person name="Treitli S.C."/>
            <person name="Pyrih J."/>
            <person name="Halakuc P."/>
            <person name="Pipaliya S.V."/>
            <person name="Vacek V."/>
            <person name="Brzon O."/>
            <person name="Soukal P."/>
            <person name="Eme L."/>
            <person name="Dacks J.B."/>
            <person name="Karnkowska A."/>
            <person name="Elias M."/>
            <person name="Hampl V."/>
        </authorList>
    </citation>
    <scope>NUCLEOTIDE SEQUENCE [LARGE SCALE GENOMIC DNA]</scope>
    <source>
        <strain evidence="4">NAU3</strain>
        <tissue evidence="4">Gut</tissue>
    </source>
</reference>
<dbReference type="InterPro" id="IPR039448">
    <property type="entry name" value="Beta_helix"/>
</dbReference>
<keyword evidence="5" id="KW-1185">Reference proteome</keyword>